<dbReference type="GO" id="GO:0022625">
    <property type="term" value="C:cytosolic large ribosomal subunit"/>
    <property type="evidence" value="ECO:0007669"/>
    <property type="project" value="TreeGrafter"/>
</dbReference>
<proteinExistence type="inferred from homology"/>
<dbReference type="AlphaFoldDB" id="A0A382YPU8"/>
<evidence type="ECO:0008006" key="5">
    <source>
        <dbReference type="Google" id="ProtNLM"/>
    </source>
</evidence>
<dbReference type="PANTHER" id="PTHR14413">
    <property type="entry name" value="RIBOSOMAL PROTEIN L17"/>
    <property type="match status" value="1"/>
</dbReference>
<keyword evidence="2" id="KW-0689">Ribosomal protein</keyword>
<evidence type="ECO:0000313" key="4">
    <source>
        <dbReference type="EMBL" id="SVD85292.1"/>
    </source>
</evidence>
<dbReference type="Pfam" id="PF01196">
    <property type="entry name" value="Ribosomal_L17"/>
    <property type="match status" value="1"/>
</dbReference>
<evidence type="ECO:0000256" key="3">
    <source>
        <dbReference type="ARBA" id="ARBA00023274"/>
    </source>
</evidence>
<dbReference type="PANTHER" id="PTHR14413:SF16">
    <property type="entry name" value="LARGE RIBOSOMAL SUBUNIT PROTEIN BL17M"/>
    <property type="match status" value="1"/>
</dbReference>
<dbReference type="EMBL" id="UINC01177573">
    <property type="protein sequence ID" value="SVD85292.1"/>
    <property type="molecule type" value="Genomic_DNA"/>
</dbReference>
<gene>
    <name evidence="4" type="ORF">METZ01_LOCUS438146</name>
</gene>
<protein>
    <recommendedName>
        <fullName evidence="5">Ribosomal protein L17</fullName>
    </recommendedName>
</protein>
<dbReference type="InterPro" id="IPR036373">
    <property type="entry name" value="Ribosomal_bL17_sf"/>
</dbReference>
<accession>A0A382YPU8</accession>
<dbReference type="GO" id="GO:0006412">
    <property type="term" value="P:translation"/>
    <property type="evidence" value="ECO:0007669"/>
    <property type="project" value="InterPro"/>
</dbReference>
<dbReference type="PROSITE" id="PS01167">
    <property type="entry name" value="RIBOSOMAL_L17"/>
    <property type="match status" value="1"/>
</dbReference>
<organism evidence="4">
    <name type="scientific">marine metagenome</name>
    <dbReference type="NCBI Taxonomy" id="408172"/>
    <lineage>
        <taxon>unclassified sequences</taxon>
        <taxon>metagenomes</taxon>
        <taxon>ecological metagenomes</taxon>
    </lineage>
</organism>
<sequence>MRHQKKGRKLNRTASHRKALFSNLAASLVIHKKITTTDAKGKELRSYVERLVTYAKQGDVHGRRLI</sequence>
<evidence type="ECO:0000256" key="1">
    <source>
        <dbReference type="ARBA" id="ARBA00008777"/>
    </source>
</evidence>
<comment type="similarity">
    <text evidence="1">Belongs to the bacterial ribosomal protein bL17 family.</text>
</comment>
<dbReference type="InterPro" id="IPR000456">
    <property type="entry name" value="Ribosomal_bL17"/>
</dbReference>
<name>A0A382YPU8_9ZZZZ</name>
<dbReference type="GO" id="GO:0003735">
    <property type="term" value="F:structural constituent of ribosome"/>
    <property type="evidence" value="ECO:0007669"/>
    <property type="project" value="InterPro"/>
</dbReference>
<keyword evidence="3" id="KW-0687">Ribonucleoprotein</keyword>
<feature type="non-terminal residue" evidence="4">
    <location>
        <position position="66"/>
    </location>
</feature>
<dbReference type="Gene3D" id="3.90.1030.10">
    <property type="entry name" value="Ribosomal protein L17"/>
    <property type="match status" value="1"/>
</dbReference>
<evidence type="ECO:0000256" key="2">
    <source>
        <dbReference type="ARBA" id="ARBA00022980"/>
    </source>
</evidence>
<dbReference type="SUPFAM" id="SSF64263">
    <property type="entry name" value="Prokaryotic ribosomal protein L17"/>
    <property type="match status" value="1"/>
</dbReference>
<dbReference type="InterPro" id="IPR047859">
    <property type="entry name" value="Ribosomal_bL17_CS"/>
</dbReference>
<reference evidence="4" key="1">
    <citation type="submission" date="2018-05" db="EMBL/GenBank/DDBJ databases">
        <authorList>
            <person name="Lanie J.A."/>
            <person name="Ng W.-L."/>
            <person name="Kazmierczak K.M."/>
            <person name="Andrzejewski T.M."/>
            <person name="Davidsen T.M."/>
            <person name="Wayne K.J."/>
            <person name="Tettelin H."/>
            <person name="Glass J.I."/>
            <person name="Rusch D."/>
            <person name="Podicherti R."/>
            <person name="Tsui H.-C.T."/>
            <person name="Winkler M.E."/>
        </authorList>
    </citation>
    <scope>NUCLEOTIDE SEQUENCE</scope>
</reference>